<feature type="chain" id="PRO_5027027911" description="N-acetylmuramoyl-L-alanine amidase" evidence="1">
    <location>
        <begin position="21"/>
        <end position="335"/>
    </location>
</feature>
<dbReference type="InterPro" id="IPR051922">
    <property type="entry name" value="Bact_Sporulation_Assoc"/>
</dbReference>
<sequence>MRRAPVLAACLAVVGLVASAAPGAAATVDRIAGTNQYETAIAVSQRTVRDPALSSRVAVLVSGDDAADVLAAPAVAINNGTDFENGNVSAPILMIPTGQGLTRQVEAELRRLELQTLYILGGTNKVSRAAQDQARAFVPTVERIAGADRYETAVKVSQRYATPGGAVVVTTGESPTEALPGVKAAGGTPLLLTRKDSLPAATANELKRLRPTRVVVVGGTGVVSTAVRRAVEAAATGAVVTRIGGADRYATDLAVTQSSDNEPYVVVLTSGETWQNAVVASAFSVSDDVAGTRLLTKRDCVPSASVDYITSRQLAVTVVGGPGNVSDAAANLTRC</sequence>
<evidence type="ECO:0000256" key="1">
    <source>
        <dbReference type="SAM" id="SignalP"/>
    </source>
</evidence>
<dbReference type="PANTHER" id="PTHR30032">
    <property type="entry name" value="N-ACETYLMURAMOYL-L-ALANINE AMIDASE-RELATED"/>
    <property type="match status" value="1"/>
</dbReference>
<feature type="signal peptide" evidence="1">
    <location>
        <begin position="1"/>
        <end position="20"/>
    </location>
</feature>
<gene>
    <name evidence="2" type="ORF">AVDCRST_MAG35-1927</name>
</gene>
<organism evidence="2">
    <name type="scientific">uncultured Quadrisphaera sp</name>
    <dbReference type="NCBI Taxonomy" id="904978"/>
    <lineage>
        <taxon>Bacteria</taxon>
        <taxon>Bacillati</taxon>
        <taxon>Actinomycetota</taxon>
        <taxon>Actinomycetes</taxon>
        <taxon>Kineosporiales</taxon>
        <taxon>Kineosporiaceae</taxon>
        <taxon>Quadrisphaera</taxon>
        <taxon>environmental samples</taxon>
    </lineage>
</organism>
<keyword evidence="1" id="KW-0732">Signal</keyword>
<accession>A0A6J4PUQ2</accession>
<dbReference type="PANTHER" id="PTHR30032:SF8">
    <property type="entry name" value="GERMINATION-SPECIFIC N-ACETYLMURAMOYL-L-ALANINE AMIDASE"/>
    <property type="match status" value="1"/>
</dbReference>
<evidence type="ECO:0000313" key="2">
    <source>
        <dbReference type="EMBL" id="CAA9420078.1"/>
    </source>
</evidence>
<name>A0A6J4PUQ2_9ACTN</name>
<evidence type="ECO:0008006" key="3">
    <source>
        <dbReference type="Google" id="ProtNLM"/>
    </source>
</evidence>
<dbReference type="Pfam" id="PF04122">
    <property type="entry name" value="CW_binding_2"/>
    <property type="match status" value="3"/>
</dbReference>
<proteinExistence type="predicted"/>
<reference evidence="2" key="1">
    <citation type="submission" date="2020-02" db="EMBL/GenBank/DDBJ databases">
        <authorList>
            <person name="Meier V. D."/>
        </authorList>
    </citation>
    <scope>NUCLEOTIDE SEQUENCE</scope>
    <source>
        <strain evidence="2">AVDCRST_MAG35</strain>
    </source>
</reference>
<dbReference type="InterPro" id="IPR007253">
    <property type="entry name" value="Cell_wall-bd_2"/>
</dbReference>
<protein>
    <recommendedName>
        <fullName evidence="3">N-acetylmuramoyl-L-alanine amidase</fullName>
    </recommendedName>
</protein>
<dbReference type="EMBL" id="CADCUY010000404">
    <property type="protein sequence ID" value="CAA9420078.1"/>
    <property type="molecule type" value="Genomic_DNA"/>
</dbReference>
<dbReference type="AlphaFoldDB" id="A0A6J4PUQ2"/>
<dbReference type="Gene3D" id="3.40.50.12090">
    <property type="match status" value="1"/>
</dbReference>